<dbReference type="PANTHER" id="PTHR12052:SF5">
    <property type="entry name" value="THIOREDOXIN-LIKE PROTEIN 4A"/>
    <property type="match status" value="1"/>
</dbReference>
<dbReference type="GO" id="GO:0046540">
    <property type="term" value="C:U4/U6 x U5 tri-snRNP complex"/>
    <property type="evidence" value="ECO:0007669"/>
    <property type="project" value="InterPro"/>
</dbReference>
<dbReference type="GO" id="GO:0005681">
    <property type="term" value="C:spliceosomal complex"/>
    <property type="evidence" value="ECO:0007669"/>
    <property type="project" value="TreeGrafter"/>
</dbReference>
<organism evidence="7 8">
    <name type="scientific">Aphanomyces stellatus</name>
    <dbReference type="NCBI Taxonomy" id="120398"/>
    <lineage>
        <taxon>Eukaryota</taxon>
        <taxon>Sar</taxon>
        <taxon>Stramenopiles</taxon>
        <taxon>Oomycota</taxon>
        <taxon>Saprolegniomycetes</taxon>
        <taxon>Saprolegniales</taxon>
        <taxon>Verrucalvaceae</taxon>
        <taxon>Aphanomyces</taxon>
    </lineage>
</organism>
<evidence type="ECO:0000313" key="6">
    <source>
        <dbReference type="EMBL" id="KAF0701317.1"/>
    </source>
</evidence>
<comment type="subcellular location">
    <subcellularLocation>
        <location evidence="1">Nucleus</location>
    </subcellularLocation>
</comment>
<evidence type="ECO:0000256" key="1">
    <source>
        <dbReference type="ARBA" id="ARBA00004123"/>
    </source>
</evidence>
<sequence length="155" mass="17605">MTVGERVVVMRFGHDHDPVCMQMDEVLCGIAEDVKNFATIYVVDINQVPDFNTMYELYDPCTVKFFYCNKHIMIDLGTGNKINWAFNNKGQRTGLAPSPGWLEPHTSANSLMCPPRATTTQKDRSFATTTPAPPNNTVVKSPYHRVYIHIHTQER</sequence>
<dbReference type="SMART" id="SM01410">
    <property type="entry name" value="DIM1"/>
    <property type="match status" value="1"/>
</dbReference>
<reference evidence="7 8" key="1">
    <citation type="submission" date="2019-03" db="EMBL/GenBank/DDBJ databases">
        <authorList>
            <person name="Gaulin E."/>
            <person name="Dumas B."/>
        </authorList>
    </citation>
    <scope>NUCLEOTIDE SEQUENCE [LARGE SCALE GENOMIC DNA]</scope>
    <source>
        <strain evidence="7">CBS 568.67</strain>
    </source>
</reference>
<dbReference type="SUPFAM" id="SSF52833">
    <property type="entry name" value="Thioredoxin-like"/>
    <property type="match status" value="1"/>
</dbReference>
<dbReference type="GO" id="GO:0005682">
    <property type="term" value="C:U5 snRNP"/>
    <property type="evidence" value="ECO:0007669"/>
    <property type="project" value="TreeGrafter"/>
</dbReference>
<comment type="similarity">
    <text evidence="2">Belongs to the DIM1 family.</text>
</comment>
<reference evidence="6" key="2">
    <citation type="submission" date="2019-06" db="EMBL/GenBank/DDBJ databases">
        <title>Genomics analysis of Aphanomyces spp. identifies a new class of oomycete effector associated with host adaptation.</title>
        <authorList>
            <person name="Gaulin E."/>
        </authorList>
    </citation>
    <scope>NUCLEOTIDE SEQUENCE</scope>
    <source>
        <strain evidence="6">CBS 578.67</strain>
    </source>
</reference>
<evidence type="ECO:0000256" key="5">
    <source>
        <dbReference type="ARBA" id="ARBA00023242"/>
    </source>
</evidence>
<dbReference type="Pfam" id="PF02966">
    <property type="entry name" value="DIM1"/>
    <property type="match status" value="1"/>
</dbReference>
<keyword evidence="5" id="KW-0539">Nucleus</keyword>
<dbReference type="GO" id="GO:0000398">
    <property type="term" value="P:mRNA splicing, via spliceosome"/>
    <property type="evidence" value="ECO:0007669"/>
    <property type="project" value="InterPro"/>
</dbReference>
<evidence type="ECO:0000256" key="4">
    <source>
        <dbReference type="ARBA" id="ARBA00023187"/>
    </source>
</evidence>
<keyword evidence="3" id="KW-0507">mRNA processing</keyword>
<evidence type="ECO:0000313" key="7">
    <source>
        <dbReference type="EMBL" id="VFT85055.1"/>
    </source>
</evidence>
<keyword evidence="8" id="KW-1185">Reference proteome</keyword>
<dbReference type="PANTHER" id="PTHR12052">
    <property type="entry name" value="THIOREDOXIN-LIKE PROTEN 4A, 4B"/>
    <property type="match status" value="1"/>
</dbReference>
<proteinExistence type="inferred from homology"/>
<dbReference type="InterPro" id="IPR004123">
    <property type="entry name" value="Dim1"/>
</dbReference>
<dbReference type="CDD" id="cd02954">
    <property type="entry name" value="DIM1"/>
    <property type="match status" value="1"/>
</dbReference>
<evidence type="ECO:0000313" key="8">
    <source>
        <dbReference type="Proteomes" id="UP000332933"/>
    </source>
</evidence>
<dbReference type="Proteomes" id="UP000332933">
    <property type="component" value="Unassembled WGS sequence"/>
</dbReference>
<dbReference type="OrthoDB" id="147752at2759"/>
<dbReference type="EMBL" id="VJMH01005093">
    <property type="protein sequence ID" value="KAF0701317.1"/>
    <property type="molecule type" value="Genomic_DNA"/>
</dbReference>
<dbReference type="InterPro" id="IPR036249">
    <property type="entry name" value="Thioredoxin-like_sf"/>
</dbReference>
<keyword evidence="4" id="KW-0508">mRNA splicing</keyword>
<dbReference type="Gene3D" id="3.40.30.10">
    <property type="entry name" value="Glutaredoxin"/>
    <property type="match status" value="1"/>
</dbReference>
<name>A0A485KJK5_9STRA</name>
<gene>
    <name evidence="7" type="primary">Aste57867_8167</name>
    <name evidence="6" type="ORF">As57867_008137</name>
    <name evidence="7" type="ORF">ASTE57867_8167</name>
</gene>
<dbReference type="EMBL" id="CAADRA010005114">
    <property type="protein sequence ID" value="VFT85055.1"/>
    <property type="molecule type" value="Genomic_DNA"/>
</dbReference>
<protein>
    <submittedName>
        <fullName evidence="7">Aste57867_8167 protein</fullName>
    </submittedName>
</protein>
<dbReference type="AlphaFoldDB" id="A0A485KJK5"/>
<evidence type="ECO:0000256" key="2">
    <source>
        <dbReference type="ARBA" id="ARBA00008241"/>
    </source>
</evidence>
<accession>A0A485KJK5</accession>
<evidence type="ECO:0000256" key="3">
    <source>
        <dbReference type="ARBA" id="ARBA00022664"/>
    </source>
</evidence>